<evidence type="ECO:0000256" key="4">
    <source>
        <dbReference type="ARBA" id="ARBA00022989"/>
    </source>
</evidence>
<dbReference type="Proteomes" id="UP001596058">
    <property type="component" value="Unassembled WGS sequence"/>
</dbReference>
<evidence type="ECO:0000256" key="6">
    <source>
        <dbReference type="SAM" id="MobiDB-lite"/>
    </source>
</evidence>
<proteinExistence type="predicted"/>
<organism evidence="9 10">
    <name type="scientific">Nonomuraea insulae</name>
    <dbReference type="NCBI Taxonomy" id="1616787"/>
    <lineage>
        <taxon>Bacteria</taxon>
        <taxon>Bacillati</taxon>
        <taxon>Actinomycetota</taxon>
        <taxon>Actinomycetes</taxon>
        <taxon>Streptosporangiales</taxon>
        <taxon>Streptosporangiaceae</taxon>
        <taxon>Nonomuraea</taxon>
    </lineage>
</organism>
<feature type="transmembrane region" description="Helical" evidence="7">
    <location>
        <begin position="645"/>
        <end position="669"/>
    </location>
</feature>
<dbReference type="SUPFAM" id="SSF82866">
    <property type="entry name" value="Multidrug efflux transporter AcrB transmembrane domain"/>
    <property type="match status" value="2"/>
</dbReference>
<keyword evidence="3 7" id="KW-0812">Transmembrane</keyword>
<feature type="domain" description="Membrane transport protein MMPL" evidence="8">
    <location>
        <begin position="45"/>
        <end position="363"/>
    </location>
</feature>
<evidence type="ECO:0000256" key="7">
    <source>
        <dbReference type="SAM" id="Phobius"/>
    </source>
</evidence>
<dbReference type="EMBL" id="JBHSPA010000042">
    <property type="protein sequence ID" value="MFC5828877.1"/>
    <property type="molecule type" value="Genomic_DNA"/>
</dbReference>
<keyword evidence="2" id="KW-1003">Cell membrane</keyword>
<comment type="caution">
    <text evidence="9">The sequence shown here is derived from an EMBL/GenBank/DDBJ whole genome shotgun (WGS) entry which is preliminary data.</text>
</comment>
<feature type="transmembrane region" description="Helical" evidence="7">
    <location>
        <begin position="514"/>
        <end position="536"/>
    </location>
</feature>
<feature type="transmembrane region" description="Helical" evidence="7">
    <location>
        <begin position="301"/>
        <end position="325"/>
    </location>
</feature>
<feature type="transmembrane region" description="Helical" evidence="7">
    <location>
        <begin position="12"/>
        <end position="33"/>
    </location>
</feature>
<feature type="transmembrane region" description="Helical" evidence="7">
    <location>
        <begin position="620"/>
        <end position="639"/>
    </location>
</feature>
<evidence type="ECO:0000256" key="1">
    <source>
        <dbReference type="ARBA" id="ARBA00004651"/>
    </source>
</evidence>
<protein>
    <submittedName>
        <fullName evidence="9">MMPL family transporter</fullName>
    </submittedName>
</protein>
<feature type="domain" description="Membrane transport protein MMPL" evidence="8">
    <location>
        <begin position="431"/>
        <end position="679"/>
    </location>
</feature>
<dbReference type="Pfam" id="PF03176">
    <property type="entry name" value="MMPL"/>
    <property type="match status" value="2"/>
</dbReference>
<comment type="subcellular location">
    <subcellularLocation>
        <location evidence="1">Cell membrane</location>
        <topology evidence="1">Multi-pass membrane protein</topology>
    </subcellularLocation>
</comment>
<name>A0ABW1CUE4_9ACTN</name>
<keyword evidence="10" id="KW-1185">Reference proteome</keyword>
<feature type="transmembrane region" description="Helical" evidence="7">
    <location>
        <begin position="228"/>
        <end position="249"/>
    </location>
</feature>
<feature type="transmembrane region" description="Helical" evidence="7">
    <location>
        <begin position="568"/>
        <end position="590"/>
    </location>
</feature>
<dbReference type="InterPro" id="IPR004869">
    <property type="entry name" value="MMPL_dom"/>
</dbReference>
<keyword evidence="5 7" id="KW-0472">Membrane</keyword>
<accession>A0ABW1CUE4</accession>
<evidence type="ECO:0000259" key="8">
    <source>
        <dbReference type="Pfam" id="PF03176"/>
    </source>
</evidence>
<feature type="transmembrane region" description="Helical" evidence="7">
    <location>
        <begin position="182"/>
        <end position="208"/>
    </location>
</feature>
<sequence>MLGRERTPPWRGWAVLTLWLVLTAGSAICLPSLMRTLATPSLRVEGSPSAQAAELVARRFPRFGAEQLVLVFDSDTYRSSEEPYQRAMSATIAALDTRPEIASVQPLPAPEGLDPHHAYVLVGVDGEEADRQRWLPGQLRSAQQACGEAVRVSIAGVTPAFSQVTRTDVADLRVIEVITASVVALLLLAGLGAAGAAAVPMLVAGVSILVSTGVLAALRPLMRVDSSLLTVTATICLGLGLDYALLILLRYRRARALGRPPDAAAAFASATAGRTVTWCALAVAGMAACLLVVPAPLIRAMAVAGILAAVVSAAATLTLLPVLLVRFDALLERGRLPWHPTRRGAPEGQAAGWLGWAGHLMRHPWPYVVGVTALLLLAATPALELRPAITYDRAALAGSDVGRAMAQMEADRMAGISLLALPHPRGAAPVDTTAMAAELDADPRVALTAAMDNGRDLTLLLLLERPAPDSAASAALTRHVREVAARLLPPGQQMYATGPAAFVSELTAELLTRLWQVMALVLACSFVLLLIVFRSVLVPLKAIAMNVLSIAAAFGLLTALFQQDGEQINALMPLLTFSMVFALSIDYEVFLVHRIAARYRATGDNDAAIVYGLRHTARPITLAAAAMAVTFTGLMLSHREDLRQLGFAVAAAITIDATLIRMVLVPALMRLLGRRNWWLPRPLARLLPPTAMSPSEPSSGPAGRQGPEPLPARSASAGAEAWR</sequence>
<dbReference type="PANTHER" id="PTHR33406">
    <property type="entry name" value="MEMBRANE PROTEIN MJ1562-RELATED"/>
    <property type="match status" value="1"/>
</dbReference>
<gene>
    <name evidence="9" type="ORF">ACFPZ3_33840</name>
</gene>
<reference evidence="10" key="1">
    <citation type="journal article" date="2019" name="Int. J. Syst. Evol. Microbiol.">
        <title>The Global Catalogue of Microorganisms (GCM) 10K type strain sequencing project: providing services to taxonomists for standard genome sequencing and annotation.</title>
        <authorList>
            <consortium name="The Broad Institute Genomics Platform"/>
            <consortium name="The Broad Institute Genome Sequencing Center for Infectious Disease"/>
            <person name="Wu L."/>
            <person name="Ma J."/>
        </authorList>
    </citation>
    <scope>NUCLEOTIDE SEQUENCE [LARGE SCALE GENOMIC DNA]</scope>
    <source>
        <strain evidence="10">CCUG 53903</strain>
    </source>
</reference>
<evidence type="ECO:0000313" key="9">
    <source>
        <dbReference type="EMBL" id="MFC5828877.1"/>
    </source>
</evidence>
<evidence type="ECO:0000256" key="5">
    <source>
        <dbReference type="ARBA" id="ARBA00023136"/>
    </source>
</evidence>
<evidence type="ECO:0000256" key="3">
    <source>
        <dbReference type="ARBA" id="ARBA00022692"/>
    </source>
</evidence>
<keyword evidence="4 7" id="KW-1133">Transmembrane helix</keyword>
<feature type="transmembrane region" description="Helical" evidence="7">
    <location>
        <begin position="543"/>
        <end position="562"/>
    </location>
</feature>
<feature type="region of interest" description="Disordered" evidence="6">
    <location>
        <begin position="689"/>
        <end position="723"/>
    </location>
</feature>
<feature type="transmembrane region" description="Helical" evidence="7">
    <location>
        <begin position="365"/>
        <end position="383"/>
    </location>
</feature>
<evidence type="ECO:0000313" key="10">
    <source>
        <dbReference type="Proteomes" id="UP001596058"/>
    </source>
</evidence>
<feature type="transmembrane region" description="Helical" evidence="7">
    <location>
        <begin position="276"/>
        <end position="295"/>
    </location>
</feature>
<dbReference type="PANTHER" id="PTHR33406:SF13">
    <property type="entry name" value="MEMBRANE PROTEIN YDFJ"/>
    <property type="match status" value="1"/>
</dbReference>
<dbReference type="RefSeq" id="WP_379518377.1">
    <property type="nucleotide sequence ID" value="NZ_JBHSPA010000042.1"/>
</dbReference>
<dbReference type="InterPro" id="IPR050545">
    <property type="entry name" value="Mycobact_MmpL"/>
</dbReference>
<evidence type="ECO:0000256" key="2">
    <source>
        <dbReference type="ARBA" id="ARBA00022475"/>
    </source>
</evidence>
<dbReference type="Gene3D" id="1.20.1640.10">
    <property type="entry name" value="Multidrug efflux transporter AcrB transmembrane domain"/>
    <property type="match status" value="2"/>
</dbReference>